<evidence type="ECO:0000256" key="2">
    <source>
        <dbReference type="ARBA" id="ARBA00012528"/>
    </source>
</evidence>
<dbReference type="PANTHER" id="PTHR45138:SF9">
    <property type="entry name" value="DIGUANYLATE CYCLASE DGCM-RELATED"/>
    <property type="match status" value="1"/>
</dbReference>
<dbReference type="GO" id="GO:0005886">
    <property type="term" value="C:plasma membrane"/>
    <property type="evidence" value="ECO:0007669"/>
    <property type="project" value="TreeGrafter"/>
</dbReference>
<dbReference type="GO" id="GO:0043709">
    <property type="term" value="P:cell adhesion involved in single-species biofilm formation"/>
    <property type="evidence" value="ECO:0007669"/>
    <property type="project" value="TreeGrafter"/>
</dbReference>
<feature type="domain" description="GGDEF" evidence="5">
    <location>
        <begin position="242"/>
        <end position="374"/>
    </location>
</feature>
<dbReference type="Pfam" id="PF00990">
    <property type="entry name" value="GGDEF"/>
    <property type="match status" value="1"/>
</dbReference>
<evidence type="ECO:0000313" key="7">
    <source>
        <dbReference type="Proteomes" id="UP000198854"/>
    </source>
</evidence>
<dbReference type="EC" id="2.7.7.65" evidence="2"/>
<evidence type="ECO:0000256" key="4">
    <source>
        <dbReference type="SAM" id="Phobius"/>
    </source>
</evidence>
<dbReference type="InterPro" id="IPR029787">
    <property type="entry name" value="Nucleotide_cyclase"/>
</dbReference>
<proteinExistence type="predicted"/>
<dbReference type="SMART" id="SM00267">
    <property type="entry name" value="GGDEF"/>
    <property type="match status" value="1"/>
</dbReference>
<sequence>MQAHTALAIASVMVSIFGLVAIQLIREPKDKRKAKPHFSGFFLTGIISALMVGNLGEQASKLYEIELIAVTAIHQLLFVIGLAIRFSKLNVERVCYFIAVCYGLLYWLGQSTLILTICFSILISLINITLLVTRQPKPNFADVCLAITILLILFLNLFGMAVIPKDKLSFLDITVDDIIFHLVFAPAFICGQSIFLLASYMIDNNQDLMQIAQKDSLTNMLNRRAFFERMKDYFAHLKDSHGCGSIIIADIDYFKKVNDTYGHDAGDQGLLHFESIIRESIRDTDIAARYGGEEFVVFLPGADLDTAMQVAERMRSRCENSWFDYKGKKVSFTSSFGVTECLFSALPDASVAMADKALYEAKKMGRNQVRYRQL</sequence>
<dbReference type="OrthoDB" id="9803824at2"/>
<keyword evidence="4" id="KW-0472">Membrane</keyword>
<keyword evidence="7" id="KW-1185">Reference proteome</keyword>
<dbReference type="SUPFAM" id="SSF55073">
    <property type="entry name" value="Nucleotide cyclase"/>
    <property type="match status" value="1"/>
</dbReference>
<dbReference type="PROSITE" id="PS50887">
    <property type="entry name" value="GGDEF"/>
    <property type="match status" value="1"/>
</dbReference>
<feature type="transmembrane region" description="Helical" evidence="4">
    <location>
        <begin position="37"/>
        <end position="55"/>
    </location>
</feature>
<comment type="catalytic activity">
    <reaction evidence="3">
        <text>2 GTP = 3',3'-c-di-GMP + 2 diphosphate</text>
        <dbReference type="Rhea" id="RHEA:24898"/>
        <dbReference type="ChEBI" id="CHEBI:33019"/>
        <dbReference type="ChEBI" id="CHEBI:37565"/>
        <dbReference type="ChEBI" id="CHEBI:58805"/>
        <dbReference type="EC" id="2.7.7.65"/>
    </reaction>
</comment>
<protein>
    <recommendedName>
        <fullName evidence="2">diguanylate cyclase</fullName>
        <ecNumber evidence="2">2.7.7.65</ecNumber>
    </recommendedName>
</protein>
<dbReference type="NCBIfam" id="TIGR00254">
    <property type="entry name" value="GGDEF"/>
    <property type="match status" value="1"/>
</dbReference>
<evidence type="ECO:0000256" key="3">
    <source>
        <dbReference type="ARBA" id="ARBA00034247"/>
    </source>
</evidence>
<comment type="cofactor">
    <cofactor evidence="1">
        <name>Mg(2+)</name>
        <dbReference type="ChEBI" id="CHEBI:18420"/>
    </cofactor>
</comment>
<dbReference type="GO" id="GO:0052621">
    <property type="term" value="F:diguanylate cyclase activity"/>
    <property type="evidence" value="ECO:0007669"/>
    <property type="project" value="UniProtKB-EC"/>
</dbReference>
<gene>
    <name evidence="6" type="ORF">SAMN04488136_102172</name>
</gene>
<dbReference type="STRING" id="861298.SAMN04488136_102172"/>
<feature type="transmembrane region" description="Helical" evidence="4">
    <location>
        <begin position="6"/>
        <end position="25"/>
    </location>
</feature>
<dbReference type="PANTHER" id="PTHR45138">
    <property type="entry name" value="REGULATORY COMPONENTS OF SENSORY TRANSDUCTION SYSTEM"/>
    <property type="match status" value="1"/>
</dbReference>
<feature type="transmembrane region" description="Helical" evidence="4">
    <location>
        <begin position="114"/>
        <end position="133"/>
    </location>
</feature>
<feature type="transmembrane region" description="Helical" evidence="4">
    <location>
        <begin position="67"/>
        <end position="84"/>
    </location>
</feature>
<keyword evidence="4" id="KW-1133">Transmembrane helix</keyword>
<organism evidence="6 7">
    <name type="scientific">Vibrio xiamenensis</name>
    <dbReference type="NCBI Taxonomy" id="861298"/>
    <lineage>
        <taxon>Bacteria</taxon>
        <taxon>Pseudomonadati</taxon>
        <taxon>Pseudomonadota</taxon>
        <taxon>Gammaproteobacteria</taxon>
        <taxon>Vibrionales</taxon>
        <taxon>Vibrionaceae</taxon>
        <taxon>Vibrio</taxon>
    </lineage>
</organism>
<feature type="transmembrane region" description="Helical" evidence="4">
    <location>
        <begin position="178"/>
        <end position="202"/>
    </location>
</feature>
<dbReference type="InterPro" id="IPR050469">
    <property type="entry name" value="Diguanylate_Cyclase"/>
</dbReference>
<name>A0A1G7WU96_9VIBR</name>
<dbReference type="Proteomes" id="UP000198854">
    <property type="component" value="Unassembled WGS sequence"/>
</dbReference>
<dbReference type="InterPro" id="IPR000160">
    <property type="entry name" value="GGDEF_dom"/>
</dbReference>
<evidence type="ECO:0000313" key="6">
    <source>
        <dbReference type="EMBL" id="SDG75488.1"/>
    </source>
</evidence>
<dbReference type="AlphaFoldDB" id="A0A1G7WU96"/>
<evidence type="ECO:0000259" key="5">
    <source>
        <dbReference type="PROSITE" id="PS50887"/>
    </source>
</evidence>
<feature type="transmembrane region" description="Helical" evidence="4">
    <location>
        <begin position="140"/>
        <end position="163"/>
    </location>
</feature>
<dbReference type="Gene3D" id="3.30.70.270">
    <property type="match status" value="1"/>
</dbReference>
<dbReference type="FunFam" id="3.30.70.270:FF:000001">
    <property type="entry name" value="Diguanylate cyclase domain protein"/>
    <property type="match status" value="1"/>
</dbReference>
<dbReference type="InterPro" id="IPR043128">
    <property type="entry name" value="Rev_trsase/Diguanyl_cyclase"/>
</dbReference>
<accession>A0A1G7WU96</accession>
<dbReference type="CDD" id="cd01949">
    <property type="entry name" value="GGDEF"/>
    <property type="match status" value="1"/>
</dbReference>
<feature type="transmembrane region" description="Helical" evidence="4">
    <location>
        <begin position="91"/>
        <end position="108"/>
    </location>
</feature>
<dbReference type="GO" id="GO:1902201">
    <property type="term" value="P:negative regulation of bacterial-type flagellum-dependent cell motility"/>
    <property type="evidence" value="ECO:0007669"/>
    <property type="project" value="TreeGrafter"/>
</dbReference>
<evidence type="ECO:0000256" key="1">
    <source>
        <dbReference type="ARBA" id="ARBA00001946"/>
    </source>
</evidence>
<dbReference type="EMBL" id="FNDD01000002">
    <property type="protein sequence ID" value="SDG75488.1"/>
    <property type="molecule type" value="Genomic_DNA"/>
</dbReference>
<keyword evidence="4" id="KW-0812">Transmembrane</keyword>
<dbReference type="RefSeq" id="WP_093269207.1">
    <property type="nucleotide sequence ID" value="NZ_FNDD01000002.1"/>
</dbReference>
<reference evidence="6 7" key="1">
    <citation type="submission" date="2016-10" db="EMBL/GenBank/DDBJ databases">
        <authorList>
            <person name="de Groot N.N."/>
        </authorList>
    </citation>
    <scope>NUCLEOTIDE SEQUENCE [LARGE SCALE GENOMIC DNA]</scope>
    <source>
        <strain evidence="6 7">CGMCC 1.10228</strain>
    </source>
</reference>